<dbReference type="KEGG" id="bph:Bphy_6681"/>
<dbReference type="InterPro" id="IPR050707">
    <property type="entry name" value="HTH_MetabolicPath_Reg"/>
</dbReference>
<sequence>MSAPESSRARGVDRVIGIFRELHTARRPLTMRELIEATRAPRSSVYELVTILTEAGWLETAADGSVFFGREMHYYGADYAMHNDLISRAHQTILGLVRKYDETTQLCMLEGNKYTVVLSENSARPFNITSDIGVKVPIPWTATGRLLLGHLTDDDVRALIPDEDYVLDDGRHIGFDDFMRDVRHAAAQGYCCTEGLSMSFRLCMAAPVRDRTGLSIAALCFMTGRDTDSSKRAAMLDDLIASAKSLSQPSSAGIRAP</sequence>
<dbReference type="InterPro" id="IPR005471">
    <property type="entry name" value="Tscrpt_reg_IclR_N"/>
</dbReference>
<dbReference type="GO" id="GO:0045892">
    <property type="term" value="P:negative regulation of DNA-templated transcription"/>
    <property type="evidence" value="ECO:0007669"/>
    <property type="project" value="TreeGrafter"/>
</dbReference>
<dbReference type="SUPFAM" id="SSF46785">
    <property type="entry name" value="Winged helix' DNA-binding domain"/>
    <property type="match status" value="1"/>
</dbReference>
<keyword evidence="1" id="KW-0805">Transcription regulation</keyword>
<organism evidence="5 6">
    <name type="scientific">Paraburkholderia phymatum (strain DSM 17167 / CIP 108236 / LMG 21445 / STM815)</name>
    <name type="common">Burkholderia phymatum</name>
    <dbReference type="NCBI Taxonomy" id="391038"/>
    <lineage>
        <taxon>Bacteria</taxon>
        <taxon>Pseudomonadati</taxon>
        <taxon>Pseudomonadota</taxon>
        <taxon>Betaproteobacteria</taxon>
        <taxon>Burkholderiales</taxon>
        <taxon>Burkholderiaceae</taxon>
        <taxon>Paraburkholderia</taxon>
    </lineage>
</organism>
<dbReference type="EMBL" id="CP001045">
    <property type="protein sequence ID" value="ACC75706.1"/>
    <property type="molecule type" value="Genomic_DNA"/>
</dbReference>
<geneLocation type="plasmid" evidence="5 6">
    <name>pBPHY01</name>
</geneLocation>
<dbReference type="Gene3D" id="3.30.450.40">
    <property type="match status" value="1"/>
</dbReference>
<dbReference type="SUPFAM" id="SSF55781">
    <property type="entry name" value="GAF domain-like"/>
    <property type="match status" value="1"/>
</dbReference>
<dbReference type="GO" id="GO:0003677">
    <property type="term" value="F:DNA binding"/>
    <property type="evidence" value="ECO:0007669"/>
    <property type="project" value="UniProtKB-KW"/>
</dbReference>
<evidence type="ECO:0000256" key="3">
    <source>
        <dbReference type="ARBA" id="ARBA00023163"/>
    </source>
</evidence>
<reference evidence="6" key="1">
    <citation type="journal article" date="2014" name="Stand. Genomic Sci.">
        <title>Complete genome sequence of Burkholderia phymatum STM815(T), a broad host range and efficient nitrogen-fixing symbiont of Mimosa species.</title>
        <authorList>
            <person name="Moulin L."/>
            <person name="Klonowska A."/>
            <person name="Caroline B."/>
            <person name="Booth K."/>
            <person name="Vriezen J.A."/>
            <person name="Melkonian R."/>
            <person name="James E.K."/>
            <person name="Young J.P."/>
            <person name="Bena G."/>
            <person name="Hauser L."/>
            <person name="Land M."/>
            <person name="Kyrpides N."/>
            <person name="Bruce D."/>
            <person name="Chain P."/>
            <person name="Copeland A."/>
            <person name="Pitluck S."/>
            <person name="Woyke T."/>
            <person name="Lizotte-Waniewski M."/>
            <person name="Bristow J."/>
            <person name="Riley M."/>
        </authorList>
    </citation>
    <scope>NUCLEOTIDE SEQUENCE [LARGE SCALE GENOMIC DNA]</scope>
    <source>
        <strain evidence="6">DSM 17167 / CIP 108236 / LMG 21445 / STM815</strain>
        <plasmid evidence="6">Plasmid pBPHY01</plasmid>
    </source>
</reference>
<accession>B2JT03</accession>
<dbReference type="OrthoDB" id="9790046at2"/>
<feature type="domain" description="IclR-ED" evidence="4">
    <location>
        <begin position="71"/>
        <end position="252"/>
    </location>
</feature>
<dbReference type="HOGENOM" id="CLU_062618_4_3_4"/>
<dbReference type="InterPro" id="IPR014757">
    <property type="entry name" value="Tscrpt_reg_IclR_C"/>
</dbReference>
<dbReference type="Proteomes" id="UP000001192">
    <property type="component" value="Plasmid pBPHY01"/>
</dbReference>
<dbReference type="GO" id="GO:0003700">
    <property type="term" value="F:DNA-binding transcription factor activity"/>
    <property type="evidence" value="ECO:0007669"/>
    <property type="project" value="TreeGrafter"/>
</dbReference>
<dbReference type="SMART" id="SM00346">
    <property type="entry name" value="HTH_ICLR"/>
    <property type="match status" value="1"/>
</dbReference>
<evidence type="ECO:0000259" key="4">
    <source>
        <dbReference type="PROSITE" id="PS51078"/>
    </source>
</evidence>
<keyword evidence="3" id="KW-0804">Transcription</keyword>
<keyword evidence="2" id="KW-0238">DNA-binding</keyword>
<name>B2JT03_PARP8</name>
<dbReference type="AlphaFoldDB" id="B2JT03"/>
<evidence type="ECO:0000313" key="5">
    <source>
        <dbReference type="EMBL" id="ACC75706.1"/>
    </source>
</evidence>
<gene>
    <name evidence="5" type="ordered locus">Bphy_6681</name>
</gene>
<dbReference type="InterPro" id="IPR036390">
    <property type="entry name" value="WH_DNA-bd_sf"/>
</dbReference>
<dbReference type="Pfam" id="PF01614">
    <property type="entry name" value="IclR_C"/>
    <property type="match status" value="1"/>
</dbReference>
<dbReference type="Gene3D" id="1.10.10.10">
    <property type="entry name" value="Winged helix-like DNA-binding domain superfamily/Winged helix DNA-binding domain"/>
    <property type="match status" value="1"/>
</dbReference>
<keyword evidence="6" id="KW-1185">Reference proteome</keyword>
<evidence type="ECO:0000256" key="1">
    <source>
        <dbReference type="ARBA" id="ARBA00023015"/>
    </source>
</evidence>
<dbReference type="InterPro" id="IPR036388">
    <property type="entry name" value="WH-like_DNA-bd_sf"/>
</dbReference>
<evidence type="ECO:0000313" key="6">
    <source>
        <dbReference type="Proteomes" id="UP000001192"/>
    </source>
</evidence>
<dbReference type="RefSeq" id="WP_012405865.1">
    <property type="nucleotide sequence ID" value="NC_010625.1"/>
</dbReference>
<dbReference type="Pfam" id="PF09339">
    <property type="entry name" value="HTH_IclR"/>
    <property type="match status" value="1"/>
</dbReference>
<dbReference type="PANTHER" id="PTHR30136:SF35">
    <property type="entry name" value="HTH-TYPE TRANSCRIPTIONAL REGULATOR RV1719"/>
    <property type="match status" value="1"/>
</dbReference>
<protein>
    <submittedName>
        <fullName evidence="5">Transcriptional regulator, IclR family</fullName>
    </submittedName>
</protein>
<dbReference type="PROSITE" id="PS51078">
    <property type="entry name" value="ICLR_ED"/>
    <property type="match status" value="1"/>
</dbReference>
<dbReference type="InterPro" id="IPR029016">
    <property type="entry name" value="GAF-like_dom_sf"/>
</dbReference>
<dbReference type="PANTHER" id="PTHR30136">
    <property type="entry name" value="HELIX-TURN-HELIX TRANSCRIPTIONAL REGULATOR, ICLR FAMILY"/>
    <property type="match status" value="1"/>
</dbReference>
<keyword evidence="5" id="KW-0614">Plasmid</keyword>
<evidence type="ECO:0000256" key="2">
    <source>
        <dbReference type="ARBA" id="ARBA00023125"/>
    </source>
</evidence>
<proteinExistence type="predicted"/>